<evidence type="ECO:0000313" key="1">
    <source>
        <dbReference type="EMBL" id="RHX83654.1"/>
    </source>
</evidence>
<reference evidence="2" key="1">
    <citation type="submission" date="2018-05" db="EMBL/GenBank/DDBJ databases">
        <title>Leptospira yasudae sp. nov. and Leptospira stimsonii sp. nov., two pathogenic species of the genus Leptospira isolated from environmental sources.</title>
        <authorList>
            <person name="Casanovas-Massana A."/>
            <person name="Hamond C."/>
            <person name="Santos L.A."/>
            <person name="Hacker K.P."/>
            <person name="Balassiano I."/>
            <person name="Medeiros M.A."/>
            <person name="Reis M.G."/>
            <person name="Ko A.I."/>
            <person name="Wunder E.A."/>
        </authorList>
    </citation>
    <scope>NUCLEOTIDE SEQUENCE [LARGE SCALE GENOMIC DNA]</scope>
    <source>
        <strain evidence="2">Yale</strain>
    </source>
</reference>
<protein>
    <submittedName>
        <fullName evidence="1">Uncharacterized protein</fullName>
    </submittedName>
</protein>
<organism evidence="1 2">
    <name type="scientific">Leptospira stimsonii</name>
    <dbReference type="NCBI Taxonomy" id="2202203"/>
    <lineage>
        <taxon>Bacteria</taxon>
        <taxon>Pseudomonadati</taxon>
        <taxon>Spirochaetota</taxon>
        <taxon>Spirochaetia</taxon>
        <taxon>Leptospirales</taxon>
        <taxon>Leptospiraceae</taxon>
        <taxon>Leptospira</taxon>
    </lineage>
</organism>
<dbReference type="EMBL" id="QHCT01000017">
    <property type="protein sequence ID" value="RHX83654.1"/>
    <property type="molecule type" value="Genomic_DNA"/>
</dbReference>
<comment type="caution">
    <text evidence="1">The sequence shown here is derived from an EMBL/GenBank/DDBJ whole genome shotgun (WGS) entry which is preliminary data.</text>
</comment>
<evidence type="ECO:0000313" key="2">
    <source>
        <dbReference type="Proteomes" id="UP000265798"/>
    </source>
</evidence>
<name>A0A396YQP3_9LEPT</name>
<dbReference type="AlphaFoldDB" id="A0A396YQP3"/>
<dbReference type="Proteomes" id="UP000265798">
    <property type="component" value="Unassembled WGS sequence"/>
</dbReference>
<sequence length="193" mass="22701">MCEIFDFIEGYGLYNLMKDAFTGGLAYLTYWTARSALNTWKKELAGKDKYMLSKRILMNIYSYRADIRQLRTPIQFAEIGYGSDRASQQEDSILNNRWQAVSDQFSKLELDFLEAIVVYGNHMNEYLKKLQSYHWNLWITYLGYTVNKDKGTREGLYSKLFYNIQDVSGSEDLELKDLVQAIEHLLENYLSRN</sequence>
<proteinExistence type="predicted"/>
<accession>A0A396YQP3</accession>
<gene>
    <name evidence="1" type="ORF">DLM75_23645</name>
</gene>